<reference evidence="5" key="1">
    <citation type="submission" date="2022-10" db="EMBL/GenBank/DDBJ databases">
        <title>The complete genomes of actinobacterial strains from the NBC collection.</title>
        <authorList>
            <person name="Joergensen T.S."/>
            <person name="Alvarez Arevalo M."/>
            <person name="Sterndorff E.B."/>
            <person name="Faurdal D."/>
            <person name="Vuksanovic O."/>
            <person name="Mourched A.-S."/>
            <person name="Charusanti P."/>
            <person name="Shaw S."/>
            <person name="Blin K."/>
            <person name="Weber T."/>
        </authorList>
    </citation>
    <scope>NUCLEOTIDE SEQUENCE</scope>
    <source>
        <strain evidence="5">NBC_01432</strain>
    </source>
</reference>
<name>A0ABZ2A4R8_STRNV</name>
<dbReference type="GO" id="GO:0016787">
    <property type="term" value="F:hydrolase activity"/>
    <property type="evidence" value="ECO:0007669"/>
    <property type="project" value="UniProtKB-KW"/>
</dbReference>
<evidence type="ECO:0000259" key="4">
    <source>
        <dbReference type="Pfam" id="PF00933"/>
    </source>
</evidence>
<evidence type="ECO:0000256" key="1">
    <source>
        <dbReference type="ARBA" id="ARBA00005336"/>
    </source>
</evidence>
<proteinExistence type="inferred from homology"/>
<dbReference type="PRINTS" id="PR00133">
    <property type="entry name" value="GLHYDRLASE3"/>
</dbReference>
<dbReference type="InterPro" id="IPR036962">
    <property type="entry name" value="Glyco_hydro_3_N_sf"/>
</dbReference>
<evidence type="ECO:0000256" key="2">
    <source>
        <dbReference type="ARBA" id="ARBA00022801"/>
    </source>
</evidence>
<dbReference type="Pfam" id="PF00933">
    <property type="entry name" value="Glyco_hydro_3"/>
    <property type="match status" value="1"/>
</dbReference>
<dbReference type="EMBL" id="CP109495">
    <property type="protein sequence ID" value="WUX53251.1"/>
    <property type="molecule type" value="Genomic_DNA"/>
</dbReference>
<dbReference type="InterPro" id="IPR050226">
    <property type="entry name" value="NagZ_Beta-hexosaminidase"/>
</dbReference>
<dbReference type="RefSeq" id="WP_329076855.1">
    <property type="nucleotide sequence ID" value="NZ_CP108849.2"/>
</dbReference>
<gene>
    <name evidence="5" type="ORF">OG442_17820</name>
</gene>
<dbReference type="PANTHER" id="PTHR30480">
    <property type="entry name" value="BETA-HEXOSAMINIDASE-RELATED"/>
    <property type="match status" value="1"/>
</dbReference>
<keyword evidence="6" id="KW-1185">Reference proteome</keyword>
<dbReference type="InterPro" id="IPR017853">
    <property type="entry name" value="GH"/>
</dbReference>
<keyword evidence="2 5" id="KW-0378">Hydrolase</keyword>
<keyword evidence="3" id="KW-0326">Glycosidase</keyword>
<dbReference type="Gene3D" id="3.20.20.300">
    <property type="entry name" value="Glycoside hydrolase, family 3, N-terminal domain"/>
    <property type="match status" value="1"/>
</dbReference>
<dbReference type="PANTHER" id="PTHR30480:SF16">
    <property type="entry name" value="GLYCOSIDE HYDROLASE FAMILY 3 DOMAIN PROTEIN"/>
    <property type="match status" value="1"/>
</dbReference>
<organism evidence="5 6">
    <name type="scientific">Streptomyces niveus</name>
    <name type="common">Streptomyces spheroides</name>
    <dbReference type="NCBI Taxonomy" id="193462"/>
    <lineage>
        <taxon>Bacteria</taxon>
        <taxon>Bacillati</taxon>
        <taxon>Actinomycetota</taxon>
        <taxon>Actinomycetes</taxon>
        <taxon>Kitasatosporales</taxon>
        <taxon>Streptomycetaceae</taxon>
        <taxon>Streptomyces</taxon>
    </lineage>
</organism>
<evidence type="ECO:0000313" key="5">
    <source>
        <dbReference type="EMBL" id="WUX53251.1"/>
    </source>
</evidence>
<sequence>MQSSSRPSSRHQQLTRLAGTVLQPGFVGTTVPDWVRRAIADGLTSVVLFGRNIVDPEQVARLTAQLRAENRDLIIAIDEEAGDVTRLEAWTGASRPGNLALGAVDDTDLTESVARDIGRELHAAGISLNYAPSADVNSNPLNPVIGARSFGARTDVVSRHTAAWVRGLQSAGVAACAKHFPGHGDTAVDSHHGLPHVSASAEEIAATALPPFVAAMEAGVRVVMTAHLLAPAYDPELPATLSPRILVDLLRGELGFDGLVVTDGIEMSAVTARYGIDGATVRAVTGGADAVCVGGEHAGEATFHQLTEALVGAVLDGTLPEARICEAAARVAEFAAWSGSRTRAVAADDAASDIGLVAARRALRVRTEQGRESVLPLVGAPHVVELSPTMNLAVDGQTPWGVAAPLSDLLPGTTSVRLTEADLAESGDLSDLTGRPDRSGLPDLLERKVLDPAAERSLVVVVRDAARHDWMSAAMTRLLGSRPDAVVVEMGVPNGAAPGAVHLVTHGATRVSGLAAAEFLAGRR</sequence>
<accession>A0ABZ2A4R8</accession>
<protein>
    <submittedName>
        <fullName evidence="5">Glycoside hydrolase family 3 protein</fullName>
    </submittedName>
</protein>
<comment type="similarity">
    <text evidence="1">Belongs to the glycosyl hydrolase 3 family.</text>
</comment>
<feature type="domain" description="Glycoside hydrolase family 3 N-terminal" evidence="4">
    <location>
        <begin position="42"/>
        <end position="332"/>
    </location>
</feature>
<dbReference type="Proteomes" id="UP001432209">
    <property type="component" value="Chromosome"/>
</dbReference>
<evidence type="ECO:0000256" key="3">
    <source>
        <dbReference type="ARBA" id="ARBA00023295"/>
    </source>
</evidence>
<dbReference type="SUPFAM" id="SSF51445">
    <property type="entry name" value="(Trans)glycosidases"/>
    <property type="match status" value="1"/>
</dbReference>
<dbReference type="InterPro" id="IPR001764">
    <property type="entry name" value="Glyco_hydro_3_N"/>
</dbReference>
<evidence type="ECO:0000313" key="6">
    <source>
        <dbReference type="Proteomes" id="UP001432209"/>
    </source>
</evidence>